<dbReference type="RefSeq" id="WP_160647265.1">
    <property type="nucleotide sequence ID" value="NZ_SIJB01000032.1"/>
</dbReference>
<proteinExistence type="predicted"/>
<accession>A0A6N9Q6I7</accession>
<dbReference type="EMBL" id="SIJB01000032">
    <property type="protein sequence ID" value="NBI30458.1"/>
    <property type="molecule type" value="Genomic_DNA"/>
</dbReference>
<dbReference type="OrthoDB" id="2660200at2"/>
<sequence>MSRSSKGKDLSKDVLDVVKKKTGKKVSHKEIEKIASGVKPSTLQNEKELRELILSVSKMVKVPVAESTINEIIKAVKGSGFNTGQLEQMMQGMMKKKK</sequence>
<gene>
    <name evidence="1" type="ORF">ERL59_16030</name>
</gene>
<evidence type="ECO:0000313" key="1">
    <source>
        <dbReference type="EMBL" id="NBI30458.1"/>
    </source>
</evidence>
<comment type="caution">
    <text evidence="1">The sequence shown here is derived from an EMBL/GenBank/DDBJ whole genome shotgun (WGS) entry which is preliminary data.</text>
</comment>
<keyword evidence="2" id="KW-1185">Reference proteome</keyword>
<dbReference type="Proteomes" id="UP000448943">
    <property type="component" value="Unassembled WGS sequence"/>
</dbReference>
<organism evidence="1 2">
    <name type="scientific">Chengkuizengella marina</name>
    <dbReference type="NCBI Taxonomy" id="2507566"/>
    <lineage>
        <taxon>Bacteria</taxon>
        <taxon>Bacillati</taxon>
        <taxon>Bacillota</taxon>
        <taxon>Bacilli</taxon>
        <taxon>Bacillales</taxon>
        <taxon>Paenibacillaceae</taxon>
        <taxon>Chengkuizengella</taxon>
    </lineage>
</organism>
<dbReference type="Pfam" id="PF14069">
    <property type="entry name" value="SpoVIF"/>
    <property type="match status" value="1"/>
</dbReference>
<name>A0A6N9Q6I7_9BACL</name>
<evidence type="ECO:0000313" key="2">
    <source>
        <dbReference type="Proteomes" id="UP000448943"/>
    </source>
</evidence>
<evidence type="ECO:0008006" key="3">
    <source>
        <dbReference type="Google" id="ProtNLM"/>
    </source>
</evidence>
<dbReference type="InterPro" id="IPR025942">
    <property type="entry name" value="SpoVIF"/>
</dbReference>
<protein>
    <recommendedName>
        <fullName evidence="3">Stage VI sporulation protein F</fullName>
    </recommendedName>
</protein>
<dbReference type="AlphaFoldDB" id="A0A6N9Q6I7"/>
<reference evidence="1 2" key="1">
    <citation type="submission" date="2019-01" db="EMBL/GenBank/DDBJ databases">
        <title>Chengkuizengella sp. nov., isolated from deep-sea sediment of East Pacific Ocean.</title>
        <authorList>
            <person name="Yang J."/>
            <person name="Lai Q."/>
            <person name="Shao Z."/>
        </authorList>
    </citation>
    <scope>NUCLEOTIDE SEQUENCE [LARGE SCALE GENOMIC DNA]</scope>
    <source>
        <strain evidence="1 2">YPA3-1-1</strain>
    </source>
</reference>